<dbReference type="AlphaFoldDB" id="A0A2D0KB33"/>
<protein>
    <submittedName>
        <fullName evidence="1">Uncharacterized protein</fullName>
    </submittedName>
</protein>
<accession>A0A2D0KB33</accession>
<gene>
    <name evidence="1" type="ORF">Xsto_03785</name>
</gene>
<keyword evidence="2" id="KW-1185">Reference proteome</keyword>
<dbReference type="Proteomes" id="UP000222366">
    <property type="component" value="Unassembled WGS sequence"/>
</dbReference>
<name>A0A2D0KB33_9GAMM</name>
<evidence type="ECO:0000313" key="2">
    <source>
        <dbReference type="Proteomes" id="UP000222366"/>
    </source>
</evidence>
<dbReference type="EMBL" id="NJAJ01000055">
    <property type="protein sequence ID" value="PHM60674.1"/>
    <property type="molecule type" value="Genomic_DNA"/>
</dbReference>
<dbReference type="RefSeq" id="WP_169926693.1">
    <property type="nucleotide sequence ID" value="NZ_CAWNRH010000132.1"/>
</dbReference>
<sequence length="50" mass="5811">MANTDILSVPIARQFTGLFLLVDIRARLLPQTKLILLLYHPRRPDCEKFC</sequence>
<proteinExistence type="predicted"/>
<organism evidence="1 2">
    <name type="scientific">Xenorhabdus stockiae</name>
    <dbReference type="NCBI Taxonomy" id="351614"/>
    <lineage>
        <taxon>Bacteria</taxon>
        <taxon>Pseudomonadati</taxon>
        <taxon>Pseudomonadota</taxon>
        <taxon>Gammaproteobacteria</taxon>
        <taxon>Enterobacterales</taxon>
        <taxon>Morganellaceae</taxon>
        <taxon>Xenorhabdus</taxon>
    </lineage>
</organism>
<comment type="caution">
    <text evidence="1">The sequence shown here is derived from an EMBL/GenBank/DDBJ whole genome shotgun (WGS) entry which is preliminary data.</text>
</comment>
<reference evidence="1 2" key="1">
    <citation type="journal article" date="2017" name="Nat. Microbiol.">
        <title>Natural product diversity associated with the nematode symbionts Photorhabdus and Xenorhabdus.</title>
        <authorList>
            <person name="Tobias N.J."/>
            <person name="Wolff H."/>
            <person name="Djahanschiri B."/>
            <person name="Grundmann F."/>
            <person name="Kronenwerth M."/>
            <person name="Shi Y.M."/>
            <person name="Simonyi S."/>
            <person name="Grun P."/>
            <person name="Shapiro-Ilan D."/>
            <person name="Pidot S.J."/>
            <person name="Stinear T.P."/>
            <person name="Ebersberger I."/>
            <person name="Bode H.B."/>
        </authorList>
    </citation>
    <scope>NUCLEOTIDE SEQUENCE [LARGE SCALE GENOMIC DNA]</scope>
    <source>
        <strain evidence="1 2">DSM 17904</strain>
    </source>
</reference>
<evidence type="ECO:0000313" key="1">
    <source>
        <dbReference type="EMBL" id="PHM60674.1"/>
    </source>
</evidence>